<organism evidence="1 2">
    <name type="scientific">Ananas comosus</name>
    <name type="common">Pineapple</name>
    <name type="synonym">Ananas ananas</name>
    <dbReference type="NCBI Taxonomy" id="4615"/>
    <lineage>
        <taxon>Eukaryota</taxon>
        <taxon>Viridiplantae</taxon>
        <taxon>Streptophyta</taxon>
        <taxon>Embryophyta</taxon>
        <taxon>Tracheophyta</taxon>
        <taxon>Spermatophyta</taxon>
        <taxon>Magnoliopsida</taxon>
        <taxon>Liliopsida</taxon>
        <taxon>Poales</taxon>
        <taxon>Bromeliaceae</taxon>
        <taxon>Bromelioideae</taxon>
        <taxon>Ananas</taxon>
    </lineage>
</organism>
<dbReference type="Gene3D" id="3.60.10.10">
    <property type="entry name" value="Endonuclease/exonuclease/phosphatase"/>
    <property type="match status" value="1"/>
</dbReference>
<sequence length="263" mass="31715">WNVRSLNDPDKRGLVKFVNLKWIIVSRSLLRSFAGFYFDKCHYIKSERVSRGIITYWNSRDFFLKLLPCHSLEIQYHQHRVFSNEHLRPFFVGQKEKGRSWSRRLTIVFTNFLNKLKLIDLSMGNQIFTWSNMQSCLTLAKLDRFLISTMWDQAFPLTEVLAVPWITSDHSLILISTSDKEYSRMLRFEEVWLFKLMLVWWNEISRKCSSVLTFMVKLRHCRKRIKERRSLNFYNIFLELTKDFSEEIQKLDILEEHESLTSH</sequence>
<dbReference type="Proteomes" id="UP000092600">
    <property type="component" value="Unassembled WGS sequence"/>
</dbReference>
<evidence type="ECO:0000313" key="1">
    <source>
        <dbReference type="EMBL" id="OAY82351.1"/>
    </source>
</evidence>
<dbReference type="InterPro" id="IPR036691">
    <property type="entry name" value="Endo/exonu/phosph_ase_sf"/>
</dbReference>
<feature type="non-terminal residue" evidence="1">
    <location>
        <position position="1"/>
    </location>
</feature>
<dbReference type="PANTHER" id="PTHR33710">
    <property type="entry name" value="BNAC02G09200D PROTEIN"/>
    <property type="match status" value="1"/>
</dbReference>
<evidence type="ECO:0000313" key="2">
    <source>
        <dbReference type="Proteomes" id="UP000092600"/>
    </source>
</evidence>
<feature type="non-terminal residue" evidence="1">
    <location>
        <position position="263"/>
    </location>
</feature>
<dbReference type="EMBL" id="LSRQ01000513">
    <property type="protein sequence ID" value="OAY82351.1"/>
    <property type="molecule type" value="Genomic_DNA"/>
</dbReference>
<accession>A0A199VZD1</accession>
<gene>
    <name evidence="1" type="ORF">ACMD2_17896</name>
</gene>
<dbReference type="SUPFAM" id="SSF56219">
    <property type="entry name" value="DNase I-like"/>
    <property type="match status" value="1"/>
</dbReference>
<proteinExistence type="predicted"/>
<dbReference type="AlphaFoldDB" id="A0A199VZD1"/>
<comment type="caution">
    <text evidence="1">The sequence shown here is derived from an EMBL/GenBank/DDBJ whole genome shotgun (WGS) entry which is preliminary data.</text>
</comment>
<protein>
    <recommendedName>
        <fullName evidence="3">Reverse transcriptase</fullName>
    </recommendedName>
</protein>
<reference evidence="1 2" key="1">
    <citation type="journal article" date="2016" name="DNA Res.">
        <title>The draft genome of MD-2 pineapple using hybrid error correction of long reads.</title>
        <authorList>
            <person name="Redwan R.M."/>
            <person name="Saidin A."/>
            <person name="Kumar S.V."/>
        </authorList>
    </citation>
    <scope>NUCLEOTIDE SEQUENCE [LARGE SCALE GENOMIC DNA]</scope>
    <source>
        <strain evidence="2">cv. MD2</strain>
        <tissue evidence="1">Leaf</tissue>
    </source>
</reference>
<dbReference type="PANTHER" id="PTHR33710:SF71">
    <property type="entry name" value="ENDONUCLEASE_EXONUCLEASE_PHOSPHATASE DOMAIN-CONTAINING PROTEIN"/>
    <property type="match status" value="1"/>
</dbReference>
<evidence type="ECO:0008006" key="3">
    <source>
        <dbReference type="Google" id="ProtNLM"/>
    </source>
</evidence>
<name>A0A199VZD1_ANACO</name>